<feature type="domain" description="DUF985" evidence="2">
    <location>
        <begin position="28"/>
        <end position="201"/>
    </location>
</feature>
<dbReference type="InterPro" id="IPR011051">
    <property type="entry name" value="RmlC_Cupin_sf"/>
</dbReference>
<dbReference type="PANTHER" id="PTHR33387">
    <property type="entry name" value="RMLC-LIKE JELLY ROLL FOLD PROTEIN"/>
    <property type="match status" value="1"/>
</dbReference>
<reference evidence="3 4" key="1">
    <citation type="journal article" date="2016" name="Genome Biol. Evol.">
        <title>Divergent and convergent evolution of fungal pathogenicity.</title>
        <authorList>
            <person name="Shang Y."/>
            <person name="Xiao G."/>
            <person name="Zheng P."/>
            <person name="Cen K."/>
            <person name="Zhan S."/>
            <person name="Wang C."/>
        </authorList>
    </citation>
    <scope>NUCLEOTIDE SEQUENCE [LARGE SCALE GENOMIC DNA]</scope>
    <source>
        <strain evidence="3 4">ARSEF 7405</strain>
    </source>
</reference>
<evidence type="ECO:0000313" key="4">
    <source>
        <dbReference type="Proteomes" id="UP000242877"/>
    </source>
</evidence>
<dbReference type="Gene3D" id="2.60.120.10">
    <property type="entry name" value="Jelly Rolls"/>
    <property type="match status" value="1"/>
</dbReference>
<evidence type="ECO:0000259" key="2">
    <source>
        <dbReference type="Pfam" id="PF06172"/>
    </source>
</evidence>
<proteinExistence type="predicted"/>
<dbReference type="Proteomes" id="UP000242877">
    <property type="component" value="Unassembled WGS sequence"/>
</dbReference>
<dbReference type="CDD" id="cd06121">
    <property type="entry name" value="cupin_YML079wp"/>
    <property type="match status" value="1"/>
</dbReference>
<dbReference type="InterPro" id="IPR014710">
    <property type="entry name" value="RmlC-like_jellyroll"/>
</dbReference>
<name>A0A167X2D5_9EURO</name>
<dbReference type="InterPro" id="IPR009327">
    <property type="entry name" value="Cupin_DUF985"/>
</dbReference>
<dbReference type="VEuPathDB" id="FungiDB:AAP_04303"/>
<protein>
    <submittedName>
        <fullName evidence="3">DUF985 domain-containing protein</fullName>
    </submittedName>
</protein>
<evidence type="ECO:0000256" key="1">
    <source>
        <dbReference type="SAM" id="MobiDB-lite"/>
    </source>
</evidence>
<keyword evidence="4" id="KW-1185">Reference proteome</keyword>
<comment type="caution">
    <text evidence="3">The sequence shown here is derived from an EMBL/GenBank/DDBJ whole genome shotgun (WGS) entry which is preliminary data.</text>
</comment>
<dbReference type="OrthoDB" id="6614653at2759"/>
<accession>A0A167X2D5</accession>
<dbReference type="SUPFAM" id="SSF51182">
    <property type="entry name" value="RmlC-like cupins"/>
    <property type="match status" value="1"/>
</dbReference>
<dbReference type="AlphaFoldDB" id="A0A167X2D5"/>
<dbReference type="InterPro" id="IPR039935">
    <property type="entry name" value="YML079W-like"/>
</dbReference>
<evidence type="ECO:0000313" key="3">
    <source>
        <dbReference type="EMBL" id="KZZ89548.1"/>
    </source>
</evidence>
<dbReference type="Pfam" id="PF06172">
    <property type="entry name" value="Cupin_5"/>
    <property type="match status" value="1"/>
</dbReference>
<organism evidence="3 4">
    <name type="scientific">Ascosphaera apis ARSEF 7405</name>
    <dbReference type="NCBI Taxonomy" id="392613"/>
    <lineage>
        <taxon>Eukaryota</taxon>
        <taxon>Fungi</taxon>
        <taxon>Dikarya</taxon>
        <taxon>Ascomycota</taxon>
        <taxon>Pezizomycotina</taxon>
        <taxon>Eurotiomycetes</taxon>
        <taxon>Eurotiomycetidae</taxon>
        <taxon>Onygenales</taxon>
        <taxon>Ascosphaeraceae</taxon>
        <taxon>Ascosphaera</taxon>
    </lineage>
</organism>
<gene>
    <name evidence="3" type="ORF">AAP_04303</name>
</gene>
<sequence length="226" mass="25478">MTAEFPLSQVKPFFHPPSTPDPPSIQVTIDTLHLQPHIEGGFFVETDRDPLRIPNPFVNQPPYTFQPDEPTVQEQASFPTRSASTSIIYLLSPSSPRGCFHRNRARTVHTLHRGRGRYVVIHADEAVKVEGKTKTKTKARVEVFTVGKDVAKGEKLQWIVDGGKFKASYLLPDDEEGGKTSEGLLISETVIPGFEQYDHDFLRAETLSQLVTPEQEKEISWLLRKD</sequence>
<dbReference type="PANTHER" id="PTHR33387:SF3">
    <property type="entry name" value="DUF985 DOMAIN-CONTAINING PROTEIN"/>
    <property type="match status" value="1"/>
</dbReference>
<feature type="region of interest" description="Disordered" evidence="1">
    <location>
        <begin position="1"/>
        <end position="21"/>
    </location>
</feature>
<dbReference type="EMBL" id="AZGZ01000020">
    <property type="protein sequence ID" value="KZZ89548.1"/>
    <property type="molecule type" value="Genomic_DNA"/>
</dbReference>